<name>A0A323TJF7_9BACI</name>
<evidence type="ECO:0000259" key="3">
    <source>
        <dbReference type="PROSITE" id="PS50887"/>
    </source>
</evidence>
<keyword evidence="1" id="KW-0812">Transmembrane</keyword>
<dbReference type="SUPFAM" id="SSF55785">
    <property type="entry name" value="PYP-like sensor domain (PAS domain)"/>
    <property type="match status" value="1"/>
</dbReference>
<dbReference type="AlphaFoldDB" id="A0A323TJF7"/>
<proteinExistence type="predicted"/>
<feature type="transmembrane region" description="Helical" evidence="1">
    <location>
        <begin position="139"/>
        <end position="155"/>
    </location>
</feature>
<evidence type="ECO:0000313" key="5">
    <source>
        <dbReference type="Proteomes" id="UP000248214"/>
    </source>
</evidence>
<sequence>MKHERNFIHKRNRLVLQLLICFYFLSLLLGYILQGNISSYPWIGLILIAGLCYIVWKQVAAKRTMYLILSVYFVYLFYVIMDSPGFSSYIFVWLGLVISSLYNRTKVILMAAAYTLLLTFITFTTYQDQFFSNNQPADIAYILLFTLFVSVFLIFQSNFTEQVWHGLNESQEKLKYILESANIITYSYNPISGIHTVSSGMKALENFSKTEKSSSPVLWKSLIHPDDLPFISKVEQEIYQGKTMAVEYRIQFSKTNIMWVAAKFFPVMSEQEPMLERIEGALVDITDRKKAEEKIEFLAYHDPLTKLPNRSQLYQYVHDQQRNRTFDYEKAFIIFLDLDSFKQINDTYGHQTGDQLLSLAAERLTRSLKKKDMVSRIGGDEFVAFINGLTIDEAIQVAERLQGALCSPFIVDGESISITPSIGISKFTSVDEDLDTLISQADAAMYNIKNEGKNGIKLYHYS</sequence>
<dbReference type="InterPro" id="IPR035965">
    <property type="entry name" value="PAS-like_dom_sf"/>
</dbReference>
<feature type="transmembrane region" description="Helical" evidence="1">
    <location>
        <begin position="86"/>
        <end position="102"/>
    </location>
</feature>
<dbReference type="SMART" id="SM00267">
    <property type="entry name" value="GGDEF"/>
    <property type="match status" value="1"/>
</dbReference>
<comment type="caution">
    <text evidence="4">The sequence shown here is derived from an EMBL/GenBank/DDBJ whole genome shotgun (WGS) entry which is preliminary data.</text>
</comment>
<feature type="domain" description="GGDEF" evidence="3">
    <location>
        <begin position="329"/>
        <end position="461"/>
    </location>
</feature>
<dbReference type="EMBL" id="PDOD01000003">
    <property type="protein sequence ID" value="PYZ92773.1"/>
    <property type="molecule type" value="Genomic_DNA"/>
</dbReference>
<accession>A0A323TJF7</accession>
<dbReference type="NCBIfam" id="TIGR00254">
    <property type="entry name" value="GGDEF"/>
    <property type="match status" value="1"/>
</dbReference>
<keyword evidence="1" id="KW-0472">Membrane</keyword>
<evidence type="ECO:0000256" key="1">
    <source>
        <dbReference type="SAM" id="Phobius"/>
    </source>
</evidence>
<dbReference type="InterPro" id="IPR013655">
    <property type="entry name" value="PAS_fold_3"/>
</dbReference>
<dbReference type="InterPro" id="IPR029787">
    <property type="entry name" value="Nucleotide_cyclase"/>
</dbReference>
<dbReference type="PANTHER" id="PTHR46663">
    <property type="entry name" value="DIGUANYLATE CYCLASE DGCT-RELATED"/>
    <property type="match status" value="1"/>
</dbReference>
<keyword evidence="5" id="KW-1185">Reference proteome</keyword>
<dbReference type="SUPFAM" id="SSF55073">
    <property type="entry name" value="Nucleotide cyclase"/>
    <property type="match status" value="1"/>
</dbReference>
<gene>
    <name evidence="4" type="ORF">CR194_14060</name>
</gene>
<dbReference type="PANTHER" id="PTHR46663:SF3">
    <property type="entry name" value="SLL0267 PROTEIN"/>
    <property type="match status" value="1"/>
</dbReference>
<dbReference type="OrthoDB" id="9759607at2"/>
<evidence type="ECO:0000313" key="4">
    <source>
        <dbReference type="EMBL" id="PYZ92773.1"/>
    </source>
</evidence>
<feature type="domain" description="PAC" evidence="2">
    <location>
        <begin position="244"/>
        <end position="297"/>
    </location>
</feature>
<dbReference type="RefSeq" id="WP_110610321.1">
    <property type="nucleotide sequence ID" value="NZ_PDOD01000003.1"/>
</dbReference>
<dbReference type="InterPro" id="IPR000160">
    <property type="entry name" value="GGDEF_dom"/>
</dbReference>
<dbReference type="PROSITE" id="PS50113">
    <property type="entry name" value="PAC"/>
    <property type="match status" value="1"/>
</dbReference>
<dbReference type="Proteomes" id="UP000248214">
    <property type="component" value="Unassembled WGS sequence"/>
</dbReference>
<keyword evidence="1" id="KW-1133">Transmembrane helix</keyword>
<dbReference type="Pfam" id="PF08447">
    <property type="entry name" value="PAS_3"/>
    <property type="match status" value="1"/>
</dbReference>
<reference evidence="4 5" key="1">
    <citation type="submission" date="2017-10" db="EMBL/GenBank/DDBJ databases">
        <title>Bacillus sp. nov., a halophilic bacterium isolated from a Keqin Lake.</title>
        <authorList>
            <person name="Wang H."/>
        </authorList>
    </citation>
    <scope>NUCLEOTIDE SEQUENCE [LARGE SCALE GENOMIC DNA]</scope>
    <source>
        <strain evidence="4 5">KQ-12</strain>
    </source>
</reference>
<evidence type="ECO:0008006" key="6">
    <source>
        <dbReference type="Google" id="ProtNLM"/>
    </source>
</evidence>
<organism evidence="4 5">
    <name type="scientific">Salipaludibacillus keqinensis</name>
    <dbReference type="NCBI Taxonomy" id="2045207"/>
    <lineage>
        <taxon>Bacteria</taxon>
        <taxon>Bacillati</taxon>
        <taxon>Bacillota</taxon>
        <taxon>Bacilli</taxon>
        <taxon>Bacillales</taxon>
        <taxon>Bacillaceae</taxon>
    </lineage>
</organism>
<dbReference type="Gene3D" id="3.30.450.20">
    <property type="entry name" value="PAS domain"/>
    <property type="match status" value="1"/>
</dbReference>
<dbReference type="InterPro" id="IPR043128">
    <property type="entry name" value="Rev_trsase/Diguanyl_cyclase"/>
</dbReference>
<dbReference type="Pfam" id="PF00990">
    <property type="entry name" value="GGDEF"/>
    <property type="match status" value="1"/>
</dbReference>
<protein>
    <recommendedName>
        <fullName evidence="6">Sensor domain-containing diguanylate cyclase</fullName>
    </recommendedName>
</protein>
<feature type="transmembrane region" description="Helical" evidence="1">
    <location>
        <begin position="63"/>
        <end position="80"/>
    </location>
</feature>
<dbReference type="InterPro" id="IPR000700">
    <property type="entry name" value="PAS-assoc_C"/>
</dbReference>
<dbReference type="FunFam" id="3.30.70.270:FF:000001">
    <property type="entry name" value="Diguanylate cyclase domain protein"/>
    <property type="match status" value="1"/>
</dbReference>
<dbReference type="InterPro" id="IPR052163">
    <property type="entry name" value="DGC-Regulatory_Protein"/>
</dbReference>
<dbReference type="Gene3D" id="3.30.70.270">
    <property type="match status" value="1"/>
</dbReference>
<feature type="transmembrane region" description="Helical" evidence="1">
    <location>
        <begin position="39"/>
        <end position="56"/>
    </location>
</feature>
<dbReference type="PROSITE" id="PS50887">
    <property type="entry name" value="GGDEF"/>
    <property type="match status" value="1"/>
</dbReference>
<evidence type="ECO:0000259" key="2">
    <source>
        <dbReference type="PROSITE" id="PS50113"/>
    </source>
</evidence>
<feature type="transmembrane region" description="Helical" evidence="1">
    <location>
        <begin position="107"/>
        <end position="127"/>
    </location>
</feature>
<feature type="transmembrane region" description="Helical" evidence="1">
    <location>
        <begin position="12"/>
        <end position="33"/>
    </location>
</feature>
<dbReference type="CDD" id="cd01949">
    <property type="entry name" value="GGDEF"/>
    <property type="match status" value="1"/>
</dbReference>